<gene>
    <name evidence="6" type="ORF">Gogos_020458</name>
</gene>
<dbReference type="Pfam" id="PF00118">
    <property type="entry name" value="Cpn60_TCP1"/>
    <property type="match status" value="1"/>
</dbReference>
<comment type="similarity">
    <text evidence="1 5">Belongs to the chaperonin (HSP60) family.</text>
</comment>
<sequence length="188" mass="20668">MIVEAMSKVGRKGVVTLEKGKSAKNSLYVVKGMQFDRGYISPYFVTNSEKMAAAKQDYEKEKLNKRIVKLSGGVAVGAQTETDLKERKLRVEDALNATKAINQAAVEEGIVVGGGCTLLRLTFKVDPIKDSLDNDEEKIGADIVKRALSYSLKLIAKTFLMFDCVVMEIKEPDPVPARNPIDNSGLHF</sequence>
<dbReference type="SUPFAM" id="SSF54849">
    <property type="entry name" value="GroEL-intermediate domain like"/>
    <property type="match status" value="2"/>
</dbReference>
<reference evidence="6 7" key="1">
    <citation type="journal article" date="2019" name="Genome Biol. Evol.">
        <title>Insights into the evolution of the New World diploid cottons (Gossypium, subgenus Houzingenia) based on genome sequencing.</title>
        <authorList>
            <person name="Grover C.E."/>
            <person name="Arick M.A. 2nd"/>
            <person name="Thrash A."/>
            <person name="Conover J.L."/>
            <person name="Sanders W.S."/>
            <person name="Peterson D.G."/>
            <person name="Frelichowski J.E."/>
            <person name="Scheffler J.A."/>
            <person name="Scheffler B.E."/>
            <person name="Wendel J.F."/>
        </authorList>
    </citation>
    <scope>NUCLEOTIDE SEQUENCE [LARGE SCALE GENOMIC DNA]</scope>
    <source>
        <strain evidence="6">5</strain>
        <tissue evidence="6">Leaf</tissue>
    </source>
</reference>
<evidence type="ECO:0008006" key="8">
    <source>
        <dbReference type="Google" id="ProtNLM"/>
    </source>
</evidence>
<evidence type="ECO:0000256" key="1">
    <source>
        <dbReference type="ARBA" id="ARBA00006607"/>
    </source>
</evidence>
<dbReference type="GO" id="GO:0042026">
    <property type="term" value="P:protein refolding"/>
    <property type="evidence" value="ECO:0007669"/>
    <property type="project" value="InterPro"/>
</dbReference>
<dbReference type="InterPro" id="IPR027410">
    <property type="entry name" value="TCP-1-like_intermed_sf"/>
</dbReference>
<dbReference type="EMBL" id="JABEZY010272990">
    <property type="protein sequence ID" value="MBA0756004.1"/>
    <property type="molecule type" value="Genomic_DNA"/>
</dbReference>
<organism evidence="6 7">
    <name type="scientific">Gossypium gossypioides</name>
    <name type="common">Mexican cotton</name>
    <name type="synonym">Selera gossypioides</name>
    <dbReference type="NCBI Taxonomy" id="34282"/>
    <lineage>
        <taxon>Eukaryota</taxon>
        <taxon>Viridiplantae</taxon>
        <taxon>Streptophyta</taxon>
        <taxon>Embryophyta</taxon>
        <taxon>Tracheophyta</taxon>
        <taxon>Spermatophyta</taxon>
        <taxon>Magnoliopsida</taxon>
        <taxon>eudicotyledons</taxon>
        <taxon>Gunneridae</taxon>
        <taxon>Pentapetalae</taxon>
        <taxon>rosids</taxon>
        <taxon>malvids</taxon>
        <taxon>Malvales</taxon>
        <taxon>Malvaceae</taxon>
        <taxon>Malvoideae</taxon>
        <taxon>Gossypium</taxon>
    </lineage>
</organism>
<proteinExistence type="inferred from homology"/>
<dbReference type="Proteomes" id="UP000593579">
    <property type="component" value="Unassembled WGS sequence"/>
</dbReference>
<dbReference type="Gene3D" id="3.30.260.10">
    <property type="entry name" value="TCP-1-like chaperonin intermediate domain"/>
    <property type="match status" value="1"/>
</dbReference>
<dbReference type="InterPro" id="IPR027409">
    <property type="entry name" value="GroEL-like_apical_dom_sf"/>
</dbReference>
<dbReference type="SUPFAM" id="SSF48592">
    <property type="entry name" value="GroEL equatorial domain-like"/>
    <property type="match status" value="1"/>
</dbReference>
<name>A0A7J9D602_GOSGO</name>
<comment type="caution">
    <text evidence="6">The sequence shown here is derived from an EMBL/GenBank/DDBJ whole genome shotgun (WGS) entry which is preliminary data.</text>
</comment>
<dbReference type="OrthoDB" id="1001936at2759"/>
<dbReference type="AlphaFoldDB" id="A0A7J9D602"/>
<dbReference type="PRINTS" id="PR00298">
    <property type="entry name" value="CHAPERONIN60"/>
</dbReference>
<protein>
    <recommendedName>
        <fullName evidence="8">RuBisCO large subunit-binding protein subunit beta, chloroplastic</fullName>
    </recommendedName>
</protein>
<dbReference type="Gene3D" id="3.50.7.10">
    <property type="entry name" value="GroEL"/>
    <property type="match status" value="1"/>
</dbReference>
<evidence type="ECO:0000256" key="4">
    <source>
        <dbReference type="ARBA" id="ARBA00023186"/>
    </source>
</evidence>
<accession>A0A7J9D602</accession>
<evidence type="ECO:0000256" key="5">
    <source>
        <dbReference type="RuleBase" id="RU000418"/>
    </source>
</evidence>
<dbReference type="InterPro" id="IPR027413">
    <property type="entry name" value="GROEL-like_equatorial_sf"/>
</dbReference>
<dbReference type="PANTHER" id="PTHR45633">
    <property type="entry name" value="60 KDA HEAT SHOCK PROTEIN, MITOCHONDRIAL"/>
    <property type="match status" value="1"/>
</dbReference>
<keyword evidence="2" id="KW-0547">Nucleotide-binding</keyword>
<keyword evidence="7" id="KW-1185">Reference proteome</keyword>
<dbReference type="PROSITE" id="PS00296">
    <property type="entry name" value="CHAPERONINS_CPN60"/>
    <property type="match status" value="1"/>
</dbReference>
<evidence type="ECO:0000256" key="3">
    <source>
        <dbReference type="ARBA" id="ARBA00022840"/>
    </source>
</evidence>
<dbReference type="InterPro" id="IPR018370">
    <property type="entry name" value="Chaperonin_Cpn60_CS"/>
</dbReference>
<dbReference type="InterPro" id="IPR002423">
    <property type="entry name" value="Cpn60/GroEL/TCP-1"/>
</dbReference>
<dbReference type="InterPro" id="IPR001844">
    <property type="entry name" value="Cpn60/GroEL"/>
</dbReference>
<keyword evidence="4" id="KW-0143">Chaperone</keyword>
<evidence type="ECO:0000313" key="6">
    <source>
        <dbReference type="EMBL" id="MBA0756004.1"/>
    </source>
</evidence>
<keyword evidence="3" id="KW-0067">ATP-binding</keyword>
<evidence type="ECO:0000313" key="7">
    <source>
        <dbReference type="Proteomes" id="UP000593579"/>
    </source>
</evidence>
<dbReference type="GO" id="GO:0140662">
    <property type="term" value="F:ATP-dependent protein folding chaperone"/>
    <property type="evidence" value="ECO:0007669"/>
    <property type="project" value="InterPro"/>
</dbReference>
<dbReference type="GO" id="GO:0005524">
    <property type="term" value="F:ATP binding"/>
    <property type="evidence" value="ECO:0007669"/>
    <property type="project" value="UniProtKB-KW"/>
</dbReference>
<evidence type="ECO:0000256" key="2">
    <source>
        <dbReference type="ARBA" id="ARBA00022741"/>
    </source>
</evidence>